<evidence type="ECO:0000313" key="1">
    <source>
        <dbReference type="EMBL" id="MDQ7246235.1"/>
    </source>
</evidence>
<accession>A0ABU0YEU1</accession>
<dbReference type="EMBL" id="JAUYVI010000001">
    <property type="protein sequence ID" value="MDQ7246235.1"/>
    <property type="molecule type" value="Genomic_DNA"/>
</dbReference>
<name>A0ABU0YEU1_9PROT</name>
<comment type="caution">
    <text evidence="1">The sequence shown here is derived from an EMBL/GenBank/DDBJ whole genome shotgun (WGS) entry which is preliminary data.</text>
</comment>
<dbReference type="InterPro" id="IPR058979">
    <property type="entry name" value="LysC-like"/>
</dbReference>
<keyword evidence="2" id="KW-1185">Reference proteome</keyword>
<evidence type="ECO:0000313" key="2">
    <source>
        <dbReference type="Proteomes" id="UP001230156"/>
    </source>
</evidence>
<dbReference type="Pfam" id="PF23793">
    <property type="entry name" value="LysC"/>
    <property type="match status" value="1"/>
</dbReference>
<proteinExistence type="predicted"/>
<gene>
    <name evidence="1" type="ORF">Q8A70_01095</name>
</gene>
<sequence length="64" mass="7033">METVTVYRDLPDSLLAPCVKPSWTPAEIETDIDLLGLTARFSDALDRCAGQVDGIRAVYRQAAH</sequence>
<organism evidence="1 2">
    <name type="scientific">Dongia sedimenti</name>
    <dbReference type="NCBI Taxonomy" id="3064282"/>
    <lineage>
        <taxon>Bacteria</taxon>
        <taxon>Pseudomonadati</taxon>
        <taxon>Pseudomonadota</taxon>
        <taxon>Alphaproteobacteria</taxon>
        <taxon>Rhodospirillales</taxon>
        <taxon>Dongiaceae</taxon>
        <taxon>Dongia</taxon>
    </lineage>
</organism>
<dbReference type="Proteomes" id="UP001230156">
    <property type="component" value="Unassembled WGS sequence"/>
</dbReference>
<reference evidence="2" key="1">
    <citation type="submission" date="2023-08" db="EMBL/GenBank/DDBJ databases">
        <title>Rhodospirillaceae gen. nov., a novel taxon isolated from the Yangtze River Yuezi River estuary sludge.</title>
        <authorList>
            <person name="Ruan L."/>
        </authorList>
    </citation>
    <scope>NUCLEOTIDE SEQUENCE [LARGE SCALE GENOMIC DNA]</scope>
    <source>
        <strain evidence="2">R-7</strain>
    </source>
</reference>
<dbReference type="RefSeq" id="WP_379953613.1">
    <property type="nucleotide sequence ID" value="NZ_JAUYVI010000001.1"/>
</dbReference>
<protein>
    <submittedName>
        <fullName evidence="1">Uncharacterized protein</fullName>
    </submittedName>
</protein>